<dbReference type="AlphaFoldDB" id="A0A0D2FGU5"/>
<evidence type="ECO:0000259" key="1">
    <source>
        <dbReference type="Pfam" id="PF22917"/>
    </source>
</evidence>
<dbReference type="InterPro" id="IPR055222">
    <property type="entry name" value="PRISE-like_Rossmann-fold"/>
</dbReference>
<organism evidence="2 3">
    <name type="scientific">Exophiala xenobiotica</name>
    <dbReference type="NCBI Taxonomy" id="348802"/>
    <lineage>
        <taxon>Eukaryota</taxon>
        <taxon>Fungi</taxon>
        <taxon>Dikarya</taxon>
        <taxon>Ascomycota</taxon>
        <taxon>Pezizomycotina</taxon>
        <taxon>Eurotiomycetes</taxon>
        <taxon>Chaetothyriomycetidae</taxon>
        <taxon>Chaetothyriales</taxon>
        <taxon>Herpotrichiellaceae</taxon>
        <taxon>Exophiala</taxon>
    </lineage>
</organism>
<dbReference type="Proteomes" id="UP000054342">
    <property type="component" value="Unassembled WGS sequence"/>
</dbReference>
<dbReference type="CDD" id="cd08948">
    <property type="entry name" value="5beta-POR_like_SDR_a"/>
    <property type="match status" value="1"/>
</dbReference>
<dbReference type="Gene3D" id="3.40.50.720">
    <property type="entry name" value="NAD(P)-binding Rossmann-like Domain"/>
    <property type="match status" value="1"/>
</dbReference>
<name>A0A0D2FGU5_9EURO</name>
<dbReference type="OrthoDB" id="1731983at2759"/>
<dbReference type="HOGENOM" id="CLU_030125_1_1_1"/>
<dbReference type="STRING" id="348802.A0A0D2FGU5"/>
<dbReference type="Pfam" id="PF22917">
    <property type="entry name" value="PRISE"/>
    <property type="match status" value="1"/>
</dbReference>
<evidence type="ECO:0000313" key="2">
    <source>
        <dbReference type="EMBL" id="KIW59369.1"/>
    </source>
</evidence>
<protein>
    <recommendedName>
        <fullName evidence="1">PRISE-like Rossmann-fold domain-containing protein</fullName>
    </recommendedName>
</protein>
<dbReference type="InterPro" id="IPR036291">
    <property type="entry name" value="NAD(P)-bd_dom_sf"/>
</dbReference>
<dbReference type="SUPFAM" id="SSF51735">
    <property type="entry name" value="NAD(P)-binding Rossmann-fold domains"/>
    <property type="match status" value="1"/>
</dbReference>
<evidence type="ECO:0000313" key="3">
    <source>
        <dbReference type="Proteomes" id="UP000054342"/>
    </source>
</evidence>
<dbReference type="PANTHER" id="PTHR32487:SF0">
    <property type="entry name" value="3-OXO-DELTA(4,5)-STEROID 5-BETA-REDUCTASE"/>
    <property type="match status" value="1"/>
</dbReference>
<sequence>MTSKEVHSTSRSFLYPSCHEQKEQTTTQSQILYSHSPVDNLEVNTLKISTNTSLSIDISPSVPIATAYAPIAAALFAYRTTLPDQPDSDQNNIPRTKSNTAMPTALITGATGMTGRAITDHLLSLPEWTSITTLSRSQKSHCSDPKVHHATLDLQSSAESMSSSLSDIKAEYVFFCAYLARDDESEAAKVNGAMLQNFIDALRHTGAIKHLKRFVLVNGLKQWGVHLGRPKQPMHESDPRLEPSNNSPWPENFYYTQQDILAEAARKDGGNWTWVVTFPQDVIGVAKANFMNLATALGLYASVMATLPAHELPFPGCKANYLAFNCWTSAKLHADFCTWAALEPKAGNQTFNVIDGDTESWQNLWPKVAKRYGAKIPANMFPGSGERGVDGAYDGYEASHTELPTPMPVSAVAEAIGLKDEFSEDKHSVIHQQIDTTKWAQRPEVVKAWENLRDQHGLDQQTWDKATWGFLTFLLGRDYSCVVSMGKARKLGWTGYKDTWDAFDETFAELEKEGILPKASELRH</sequence>
<proteinExistence type="predicted"/>
<dbReference type="GeneID" id="25325731"/>
<dbReference type="RefSeq" id="XP_013319953.1">
    <property type="nucleotide sequence ID" value="XM_013464499.1"/>
</dbReference>
<feature type="domain" description="PRISE-like Rossmann-fold" evidence="1">
    <location>
        <begin position="160"/>
        <end position="387"/>
    </location>
</feature>
<gene>
    <name evidence="2" type="ORF">PV05_03823</name>
</gene>
<accession>A0A0D2FGU5</accession>
<dbReference type="EMBL" id="KN847318">
    <property type="protein sequence ID" value="KIW59369.1"/>
    <property type="molecule type" value="Genomic_DNA"/>
</dbReference>
<dbReference type="PANTHER" id="PTHR32487">
    <property type="entry name" value="3-OXO-DELTA(4,5)-STEROID 5-BETA-REDUCTASE"/>
    <property type="match status" value="1"/>
</dbReference>
<keyword evidence="3" id="KW-1185">Reference proteome</keyword>
<reference evidence="2 3" key="1">
    <citation type="submission" date="2015-01" db="EMBL/GenBank/DDBJ databases">
        <title>The Genome Sequence of Exophiala xenobiotica CBS118157.</title>
        <authorList>
            <consortium name="The Broad Institute Genomics Platform"/>
            <person name="Cuomo C."/>
            <person name="de Hoog S."/>
            <person name="Gorbushina A."/>
            <person name="Stielow B."/>
            <person name="Teixiera M."/>
            <person name="Abouelleil A."/>
            <person name="Chapman S.B."/>
            <person name="Priest M."/>
            <person name="Young S.K."/>
            <person name="Wortman J."/>
            <person name="Nusbaum C."/>
            <person name="Birren B."/>
        </authorList>
    </citation>
    <scope>NUCLEOTIDE SEQUENCE [LARGE SCALE GENOMIC DNA]</scope>
    <source>
        <strain evidence="2 3">CBS 118157</strain>
    </source>
</reference>